<keyword evidence="2" id="KW-1185">Reference proteome</keyword>
<sequence length="92" mass="10313">MDELLHRALAERIAAYLDTVDRLVVEQPCSAAYETRRLVAAWRALLRQHHPAGSKGRCAGCGRPHGGRGHAGMCTVWRVAVAYFIRRTAHHR</sequence>
<dbReference type="Proteomes" id="UP000295444">
    <property type="component" value="Unassembled WGS sequence"/>
</dbReference>
<reference evidence="1 2" key="1">
    <citation type="submission" date="2019-03" db="EMBL/GenBank/DDBJ databases">
        <title>Genomic Encyclopedia of Type Strains, Phase IV (KMG-IV): sequencing the most valuable type-strain genomes for metagenomic binning, comparative biology and taxonomic classification.</title>
        <authorList>
            <person name="Goeker M."/>
        </authorList>
    </citation>
    <scope>NUCLEOTIDE SEQUENCE [LARGE SCALE GENOMIC DNA]</scope>
    <source>
        <strain evidence="1 2">DSM 45361</strain>
    </source>
</reference>
<comment type="caution">
    <text evidence="1">The sequence shown here is derived from an EMBL/GenBank/DDBJ whole genome shotgun (WGS) entry which is preliminary data.</text>
</comment>
<evidence type="ECO:0000313" key="1">
    <source>
        <dbReference type="EMBL" id="TDQ05864.1"/>
    </source>
</evidence>
<dbReference type="AlphaFoldDB" id="A0A4R6SPC3"/>
<organism evidence="1 2">
    <name type="scientific">Labedaea rhizosphaerae</name>
    <dbReference type="NCBI Taxonomy" id="598644"/>
    <lineage>
        <taxon>Bacteria</taxon>
        <taxon>Bacillati</taxon>
        <taxon>Actinomycetota</taxon>
        <taxon>Actinomycetes</taxon>
        <taxon>Pseudonocardiales</taxon>
        <taxon>Pseudonocardiaceae</taxon>
        <taxon>Labedaea</taxon>
    </lineage>
</organism>
<protein>
    <submittedName>
        <fullName evidence="1">Uncharacterized protein</fullName>
    </submittedName>
</protein>
<proteinExistence type="predicted"/>
<gene>
    <name evidence="1" type="ORF">EV186_1011842</name>
</gene>
<evidence type="ECO:0000313" key="2">
    <source>
        <dbReference type="Proteomes" id="UP000295444"/>
    </source>
</evidence>
<dbReference type="EMBL" id="SNXZ01000001">
    <property type="protein sequence ID" value="TDQ05864.1"/>
    <property type="molecule type" value="Genomic_DNA"/>
</dbReference>
<name>A0A4R6SPC3_LABRH</name>
<dbReference type="RefSeq" id="WP_133848543.1">
    <property type="nucleotide sequence ID" value="NZ_SNXZ01000001.1"/>
</dbReference>
<accession>A0A4R6SPC3</accession>
<dbReference type="OrthoDB" id="3695671at2"/>